<dbReference type="KEGG" id="dba:Dbac_3297"/>
<organism evidence="1 2">
    <name type="scientific">Desulfomicrobium baculatum (strain DSM 4028 / VKM B-1378 / X)</name>
    <name type="common">Desulfovibrio baculatus</name>
    <dbReference type="NCBI Taxonomy" id="525897"/>
    <lineage>
        <taxon>Bacteria</taxon>
        <taxon>Pseudomonadati</taxon>
        <taxon>Thermodesulfobacteriota</taxon>
        <taxon>Desulfovibrionia</taxon>
        <taxon>Desulfovibrionales</taxon>
        <taxon>Desulfomicrobiaceae</taxon>
        <taxon>Desulfomicrobium</taxon>
    </lineage>
</organism>
<accession>C7LP53</accession>
<evidence type="ECO:0000313" key="2">
    <source>
        <dbReference type="Proteomes" id="UP000002216"/>
    </source>
</evidence>
<gene>
    <name evidence="1" type="ordered locus">Dbac_3297</name>
</gene>
<evidence type="ECO:0008006" key="3">
    <source>
        <dbReference type="Google" id="ProtNLM"/>
    </source>
</evidence>
<dbReference type="eggNOG" id="ENOG50349RN">
    <property type="taxonomic scope" value="Bacteria"/>
</dbReference>
<dbReference type="EMBL" id="CP001629">
    <property type="protein sequence ID" value="ACU91369.1"/>
    <property type="molecule type" value="Genomic_DNA"/>
</dbReference>
<dbReference type="RefSeq" id="WP_015775456.1">
    <property type="nucleotide sequence ID" value="NC_013173.1"/>
</dbReference>
<name>C7LP53_DESBD</name>
<sequence length="282" mass="33396">MFNIFSDITRYFLKQRKALIRIPSVTARSVFWRTPFLDNEQAFSLLEQWRRRAADLGSPFRDQNRCVCPQLELTLGERVFIPKIYNGRKFSQNLGVLLLSEAERNCATHAYLFDNAVRVPIPAGVLNTFKNGWLSDSVFFQEKLPVSCIAYKHFLRTVRELAPEVRLTFFTQLGRELGKVHSLGVYTEDTDQNMVVEMLPGNEFRFHFFDFDNFYPWRYPNLRRTMHAFRHYADSNHYTCTPEELDVFLDSYLEVREKKQWRIPIMNNLKARKPQIFADRNA</sequence>
<evidence type="ECO:0000313" key="1">
    <source>
        <dbReference type="EMBL" id="ACU91369.1"/>
    </source>
</evidence>
<reference evidence="1 2" key="1">
    <citation type="journal article" date="2009" name="Stand. Genomic Sci.">
        <title>Complete genome sequence of Desulfomicrobium baculatum type strain (X).</title>
        <authorList>
            <person name="Copeland A."/>
            <person name="Spring S."/>
            <person name="Goker M."/>
            <person name="Schneider S."/>
            <person name="Lapidus A."/>
            <person name="Del Rio T.G."/>
            <person name="Tice H."/>
            <person name="Cheng J.F."/>
            <person name="Chen F."/>
            <person name="Nolan M."/>
            <person name="Bruce D."/>
            <person name="Goodwin L."/>
            <person name="Pitluck S."/>
            <person name="Ivanova N."/>
            <person name="Mavrommatis K."/>
            <person name="Ovchinnikova G."/>
            <person name="Pati A."/>
            <person name="Chen A."/>
            <person name="Palaniappan K."/>
            <person name="Land M."/>
            <person name="Hauser L."/>
            <person name="Chang Y.J."/>
            <person name="Jeffries C.C."/>
            <person name="Meincke L."/>
            <person name="Sims D."/>
            <person name="Brettin T."/>
            <person name="Detter J.C."/>
            <person name="Han C."/>
            <person name="Chain P."/>
            <person name="Bristow J."/>
            <person name="Eisen J.A."/>
            <person name="Markowitz V."/>
            <person name="Hugenholtz P."/>
            <person name="Kyrpides N.C."/>
            <person name="Klenk H.P."/>
            <person name="Lucas S."/>
        </authorList>
    </citation>
    <scope>NUCLEOTIDE SEQUENCE [LARGE SCALE GENOMIC DNA]</scope>
    <source>
        <strain evidence="2">DSM 4028 / VKM B-1378 / X</strain>
    </source>
</reference>
<dbReference type="OrthoDB" id="5464635at2"/>
<dbReference type="HOGENOM" id="CLU_985999_0_0_7"/>
<proteinExistence type="predicted"/>
<keyword evidence="2" id="KW-1185">Reference proteome</keyword>
<dbReference type="STRING" id="525897.Dbac_3297"/>
<dbReference type="Proteomes" id="UP000002216">
    <property type="component" value="Chromosome"/>
</dbReference>
<protein>
    <recommendedName>
        <fullName evidence="3">Lipopolysaccharide kinase</fullName>
    </recommendedName>
</protein>
<dbReference type="AlphaFoldDB" id="C7LP53"/>